<evidence type="ECO:0000256" key="4">
    <source>
        <dbReference type="ARBA" id="ARBA00022989"/>
    </source>
</evidence>
<feature type="transmembrane region" description="Helical" evidence="7">
    <location>
        <begin position="192"/>
        <end position="211"/>
    </location>
</feature>
<dbReference type="RefSeq" id="WP_063833813.1">
    <property type="nucleotide sequence ID" value="NZ_AVFL01000010.1"/>
</dbReference>
<evidence type="ECO:0000313" key="9">
    <source>
        <dbReference type="EMBL" id="EWY39722.1"/>
    </source>
</evidence>
<feature type="transmembrane region" description="Helical" evidence="7">
    <location>
        <begin position="159"/>
        <end position="180"/>
    </location>
</feature>
<sequence>MAPIERKTELTSGAMALLTLMCLIWGLQQVAIKLANEGISPALQGGIRSAISLALVWAWSWWRGVRLFERDGSLWLGLAAGGLFAGEFLLLYSGMTFTTASRGVIFLYTSPFVVALGAHLFVPGERMRPVQAIGLLCAFGGVVAAFADGLSLPTSRELAGDAMVLVAAVLWGATTVLIKASRLARLSANKVLSYQLGVSSLTLPPISLALGESGVTALTGTVVGSMLYQSVVVAFLTYLAWFWMIGRYPAGKLAAFSFLTPLFGVLAGGLLLDERISATMVAAMALVCFGIYLVNRRPAVSRADLPEVGPNRPSPAHTGLSAESSIDKR</sequence>
<dbReference type="SUPFAM" id="SSF103481">
    <property type="entry name" value="Multidrug resistance efflux transporter EmrE"/>
    <property type="match status" value="2"/>
</dbReference>
<feature type="transmembrane region" description="Helical" evidence="7">
    <location>
        <begin position="217"/>
        <end position="241"/>
    </location>
</feature>
<dbReference type="PANTHER" id="PTHR32322">
    <property type="entry name" value="INNER MEMBRANE TRANSPORTER"/>
    <property type="match status" value="1"/>
</dbReference>
<keyword evidence="10" id="KW-1185">Reference proteome</keyword>
<reference evidence="9 10" key="1">
    <citation type="submission" date="2013-08" db="EMBL/GenBank/DDBJ databases">
        <title>The genome sequence of Skermanella stibiiresistens.</title>
        <authorList>
            <person name="Zhu W."/>
            <person name="Wang G."/>
        </authorList>
    </citation>
    <scope>NUCLEOTIDE SEQUENCE [LARGE SCALE GENOMIC DNA]</scope>
    <source>
        <strain evidence="9 10">SB22</strain>
    </source>
</reference>
<proteinExistence type="inferred from homology"/>
<comment type="subcellular location">
    <subcellularLocation>
        <location evidence="1">Membrane</location>
        <topology evidence="1">Multi-pass membrane protein</topology>
    </subcellularLocation>
</comment>
<accession>W9H4V2</accession>
<feature type="transmembrane region" description="Helical" evidence="7">
    <location>
        <begin position="104"/>
        <end position="122"/>
    </location>
</feature>
<feature type="transmembrane region" description="Helical" evidence="7">
    <location>
        <begin position="45"/>
        <end position="62"/>
    </location>
</feature>
<evidence type="ECO:0000256" key="3">
    <source>
        <dbReference type="ARBA" id="ARBA00022692"/>
    </source>
</evidence>
<dbReference type="Pfam" id="PF00892">
    <property type="entry name" value="EamA"/>
    <property type="match status" value="2"/>
</dbReference>
<keyword evidence="5 7" id="KW-0472">Membrane</keyword>
<dbReference type="Proteomes" id="UP000019486">
    <property type="component" value="Unassembled WGS sequence"/>
</dbReference>
<feature type="transmembrane region" description="Helical" evidence="7">
    <location>
        <begin position="74"/>
        <end position="92"/>
    </location>
</feature>
<evidence type="ECO:0000259" key="8">
    <source>
        <dbReference type="Pfam" id="PF00892"/>
    </source>
</evidence>
<gene>
    <name evidence="9" type="ORF">N825_04155</name>
</gene>
<evidence type="ECO:0000313" key="10">
    <source>
        <dbReference type="Proteomes" id="UP000019486"/>
    </source>
</evidence>
<dbReference type="PATRIC" id="fig|1385369.3.peg.3056"/>
<evidence type="ECO:0000256" key="2">
    <source>
        <dbReference type="ARBA" id="ARBA00007362"/>
    </source>
</evidence>
<feature type="region of interest" description="Disordered" evidence="6">
    <location>
        <begin position="304"/>
        <end position="329"/>
    </location>
</feature>
<dbReference type="InterPro" id="IPR050638">
    <property type="entry name" value="AA-Vitamin_Transporters"/>
</dbReference>
<keyword evidence="3 7" id="KW-0812">Transmembrane</keyword>
<organism evidence="9 10">
    <name type="scientific">Skermanella stibiiresistens SB22</name>
    <dbReference type="NCBI Taxonomy" id="1385369"/>
    <lineage>
        <taxon>Bacteria</taxon>
        <taxon>Pseudomonadati</taxon>
        <taxon>Pseudomonadota</taxon>
        <taxon>Alphaproteobacteria</taxon>
        <taxon>Rhodospirillales</taxon>
        <taxon>Azospirillaceae</taxon>
        <taxon>Skermanella</taxon>
    </lineage>
</organism>
<dbReference type="InterPro" id="IPR037185">
    <property type="entry name" value="EmrE-like"/>
</dbReference>
<dbReference type="AlphaFoldDB" id="W9H4V2"/>
<comment type="caution">
    <text evidence="9">The sequence shown here is derived from an EMBL/GenBank/DDBJ whole genome shotgun (WGS) entry which is preliminary data.</text>
</comment>
<dbReference type="GO" id="GO:0016020">
    <property type="term" value="C:membrane"/>
    <property type="evidence" value="ECO:0007669"/>
    <property type="project" value="UniProtKB-SubCell"/>
</dbReference>
<comment type="similarity">
    <text evidence="2">Belongs to the EamA transporter family.</text>
</comment>
<dbReference type="InterPro" id="IPR000620">
    <property type="entry name" value="EamA_dom"/>
</dbReference>
<evidence type="ECO:0000256" key="1">
    <source>
        <dbReference type="ARBA" id="ARBA00004141"/>
    </source>
</evidence>
<dbReference type="STRING" id="1385369.N825_04155"/>
<keyword evidence="4 7" id="KW-1133">Transmembrane helix</keyword>
<evidence type="ECO:0000256" key="6">
    <source>
        <dbReference type="SAM" id="MobiDB-lite"/>
    </source>
</evidence>
<name>W9H4V2_9PROT</name>
<dbReference type="EMBL" id="AVFL01000010">
    <property type="protein sequence ID" value="EWY39722.1"/>
    <property type="molecule type" value="Genomic_DNA"/>
</dbReference>
<feature type="transmembrane region" description="Helical" evidence="7">
    <location>
        <begin position="129"/>
        <end position="147"/>
    </location>
</feature>
<feature type="transmembrane region" description="Helical" evidence="7">
    <location>
        <begin position="278"/>
        <end position="295"/>
    </location>
</feature>
<feature type="transmembrane region" description="Helical" evidence="7">
    <location>
        <begin position="253"/>
        <end position="272"/>
    </location>
</feature>
<protein>
    <submittedName>
        <fullName evidence="9">Multidrug DMT transporter permease</fullName>
    </submittedName>
</protein>
<dbReference type="PANTHER" id="PTHR32322:SF2">
    <property type="entry name" value="EAMA DOMAIN-CONTAINING PROTEIN"/>
    <property type="match status" value="1"/>
</dbReference>
<feature type="domain" description="EamA" evidence="8">
    <location>
        <begin position="159"/>
        <end position="295"/>
    </location>
</feature>
<evidence type="ECO:0000256" key="7">
    <source>
        <dbReference type="SAM" id="Phobius"/>
    </source>
</evidence>
<evidence type="ECO:0000256" key="5">
    <source>
        <dbReference type="ARBA" id="ARBA00023136"/>
    </source>
</evidence>
<feature type="domain" description="EamA" evidence="8">
    <location>
        <begin position="15"/>
        <end position="144"/>
    </location>
</feature>